<dbReference type="GO" id="GO:0005737">
    <property type="term" value="C:cytoplasm"/>
    <property type="evidence" value="ECO:0007669"/>
    <property type="project" value="TreeGrafter"/>
</dbReference>
<dbReference type="PANTHER" id="PTHR12227:SF0">
    <property type="entry name" value="GLYCERATE KINASE"/>
    <property type="match status" value="1"/>
</dbReference>
<dbReference type="Pfam" id="PF05161">
    <property type="entry name" value="MOFRL"/>
    <property type="match status" value="1"/>
</dbReference>
<gene>
    <name evidence="3" type="ORF">LCGC14_2558530</name>
</gene>
<dbReference type="InterPro" id="IPR025286">
    <property type="entry name" value="MOFRL_assoc_dom"/>
</dbReference>
<organism evidence="3">
    <name type="scientific">marine sediment metagenome</name>
    <dbReference type="NCBI Taxonomy" id="412755"/>
    <lineage>
        <taxon>unclassified sequences</taxon>
        <taxon>metagenomes</taxon>
        <taxon>ecological metagenomes</taxon>
    </lineage>
</organism>
<dbReference type="Pfam" id="PF13660">
    <property type="entry name" value="DUF4147"/>
    <property type="match status" value="1"/>
</dbReference>
<evidence type="ECO:0000313" key="3">
    <source>
        <dbReference type="EMBL" id="KKL10169.1"/>
    </source>
</evidence>
<protein>
    <recommendedName>
        <fullName evidence="4">MOFRL domain-containing protein</fullName>
    </recommendedName>
</protein>
<reference evidence="3" key="1">
    <citation type="journal article" date="2015" name="Nature">
        <title>Complex archaea that bridge the gap between prokaryotes and eukaryotes.</title>
        <authorList>
            <person name="Spang A."/>
            <person name="Saw J.H."/>
            <person name="Jorgensen S.L."/>
            <person name="Zaremba-Niedzwiedzka K."/>
            <person name="Martijn J."/>
            <person name="Lind A.E."/>
            <person name="van Eijk R."/>
            <person name="Schleper C."/>
            <person name="Guy L."/>
            <person name="Ettema T.J."/>
        </authorList>
    </citation>
    <scope>NUCLEOTIDE SEQUENCE</scope>
</reference>
<accession>A0A0F9AKP4</accession>
<dbReference type="Gene3D" id="3.40.1480.10">
    <property type="entry name" value="MOFRL domain"/>
    <property type="match status" value="1"/>
</dbReference>
<feature type="domain" description="MOFRL" evidence="1">
    <location>
        <begin position="319"/>
        <end position="424"/>
    </location>
</feature>
<dbReference type="GO" id="GO:0008887">
    <property type="term" value="F:glycerate kinase activity"/>
    <property type="evidence" value="ECO:0007669"/>
    <property type="project" value="InterPro"/>
</dbReference>
<dbReference type="Gene3D" id="3.40.50.10180">
    <property type="entry name" value="Glycerate kinase, MOFRL-like N-terminal domain"/>
    <property type="match status" value="1"/>
</dbReference>
<dbReference type="PANTHER" id="PTHR12227">
    <property type="entry name" value="GLYCERATE KINASE"/>
    <property type="match status" value="1"/>
</dbReference>
<feature type="domain" description="MOFRL-associated" evidence="2">
    <location>
        <begin position="9"/>
        <end position="241"/>
    </location>
</feature>
<evidence type="ECO:0008006" key="4">
    <source>
        <dbReference type="Google" id="ProtNLM"/>
    </source>
</evidence>
<proteinExistence type="predicted"/>
<evidence type="ECO:0000259" key="1">
    <source>
        <dbReference type="Pfam" id="PF05161"/>
    </source>
</evidence>
<dbReference type="EMBL" id="LAZR01042174">
    <property type="protein sequence ID" value="KKL10169.1"/>
    <property type="molecule type" value="Genomic_DNA"/>
</dbReference>
<evidence type="ECO:0000259" key="2">
    <source>
        <dbReference type="Pfam" id="PF13660"/>
    </source>
</evidence>
<comment type="caution">
    <text evidence="3">The sequence shown here is derived from an EMBL/GenBank/DDBJ whole genome shotgun (WGS) entry which is preliminary data.</text>
</comment>
<name>A0A0F9AKP4_9ZZZZ</name>
<sequence length="431" mass="44746">MTTETHKIAEDIFRAALKGADPFAGTVRYSALVLDSFVSGGYEKLSYLAFGKAAPRMAQALEATAGDTLRQGLVVTGYDNAAGFASRLASPACVMEAGHPVPDKAGAEAASRAIELALPLGRDDLLVCLVSGGGSALLASPAEGITLEDKQEITLALLRSGADITEINIVRKHLSKIKGGRLAALAHPAGVISLIVSDVVGDAVENVASGPTSPDTSTYADAGAVMKKYRITPPDNVMGLIESGINGKTPETPKPEDPVFQRVENIISTRNRSALDGAFNRALELGLMPDILTGELAGDVSYAAQWLAGKAREKKSAPACIISGGETTVRVTGSGMGGRNMELALWFALEIEGEKGITLLSAGTDGSDGGTEAAGAIVDGKTARRARRKGINPEAYLKNNDSYNFFRKAGGLVTTGPTGTNVMDVQVMVIS</sequence>
<dbReference type="SUPFAM" id="SSF82544">
    <property type="entry name" value="GckA/TtuD-like"/>
    <property type="match status" value="1"/>
</dbReference>
<dbReference type="InterPro" id="IPR038614">
    <property type="entry name" value="GK_N_sf"/>
</dbReference>
<dbReference type="InterPro" id="IPR037035">
    <property type="entry name" value="GK-like_C_sf"/>
</dbReference>
<dbReference type="AlphaFoldDB" id="A0A0F9AKP4"/>
<dbReference type="InterPro" id="IPR039760">
    <property type="entry name" value="MOFRL_protein"/>
</dbReference>
<dbReference type="InterPro" id="IPR007835">
    <property type="entry name" value="MOFRL"/>
</dbReference>